<feature type="transmembrane region" description="Helical" evidence="1">
    <location>
        <begin position="507"/>
        <end position="531"/>
    </location>
</feature>
<name>A0A1H1AYL5_9LACT</name>
<feature type="transmembrane region" description="Helical" evidence="1">
    <location>
        <begin position="405"/>
        <end position="426"/>
    </location>
</feature>
<proteinExistence type="predicted"/>
<evidence type="ECO:0000256" key="1">
    <source>
        <dbReference type="SAM" id="Phobius"/>
    </source>
</evidence>
<feature type="transmembrane region" description="Helical" evidence="1">
    <location>
        <begin position="432"/>
        <end position="454"/>
    </location>
</feature>
<dbReference type="OrthoDB" id="2176387at2"/>
<feature type="transmembrane region" description="Helical" evidence="1">
    <location>
        <begin position="71"/>
        <end position="92"/>
    </location>
</feature>
<dbReference type="AlphaFoldDB" id="A0A1H1AYL5"/>
<feature type="transmembrane region" description="Helical" evidence="1">
    <location>
        <begin position="244"/>
        <end position="263"/>
    </location>
</feature>
<dbReference type="EMBL" id="FNJW01000008">
    <property type="protein sequence ID" value="SDQ44743.1"/>
    <property type="molecule type" value="Genomic_DNA"/>
</dbReference>
<feature type="transmembrane region" description="Helical" evidence="1">
    <location>
        <begin position="185"/>
        <end position="205"/>
    </location>
</feature>
<organism evidence="2 3">
    <name type="scientific">Carnobacterium viridans</name>
    <dbReference type="NCBI Taxonomy" id="174587"/>
    <lineage>
        <taxon>Bacteria</taxon>
        <taxon>Bacillati</taxon>
        <taxon>Bacillota</taxon>
        <taxon>Bacilli</taxon>
        <taxon>Lactobacillales</taxon>
        <taxon>Carnobacteriaceae</taxon>
        <taxon>Carnobacterium</taxon>
    </lineage>
</organism>
<feature type="transmembrane region" description="Helical" evidence="1">
    <location>
        <begin position="34"/>
        <end position="59"/>
    </location>
</feature>
<feature type="transmembrane region" description="Helical" evidence="1">
    <location>
        <begin position="354"/>
        <end position="382"/>
    </location>
</feature>
<feature type="transmembrane region" description="Helical" evidence="1">
    <location>
        <begin position="329"/>
        <end position="348"/>
    </location>
</feature>
<keyword evidence="1" id="KW-0812">Transmembrane</keyword>
<feature type="transmembrane region" description="Helical" evidence="1">
    <location>
        <begin position="475"/>
        <end position="501"/>
    </location>
</feature>
<sequence length="541" mass="61939">MRMQAIKQLAKISLISANPHLVEKKRATSSYPPYMAILLQNSLMLFIFFLLYSFIFFFIDFTQYPGMFTTYIVMFIVMAVLQGFYLIYNLFYESKDLIHYLPLPFTGSEVFTAKLAVLALLMLPYLIPVLSLFLLLGQDAGQPILITIIISFFLFLLLIVVIIFFSVILVHLITKLAVFRKNKQAVTTTLYTLSSLGMTAVILFISSMDQEADIPYGQVLPDYRVILFVQSFHQVLLNPLSLNAWFGIFLWVALLAILALIVFKSAVPGFYREEELDVRARQKKAKNQQKDHSTGLEKPLISVNRTLWKYNFGLIQEGTLIMQHLSSSIVFPVIILLGPIFTNGIYLGDMTLQYWALFFFAGFAYAFLTLSATSIIGVIISLDRENFMYLKSLPFSMKNYLKQKFLFAFIVETLIPLILGIVFIFIAKLPLLLGVLFLAGLIIGIFLLCHHYFARDFRLLYLEWQNLTELFNRGGVFIQFVSLFSSLIIGLISILLINYFLNNLTPIWQTIVSVLTAAIPILACVSTVKWYNKRFWSHLSD</sequence>
<evidence type="ECO:0000313" key="2">
    <source>
        <dbReference type="EMBL" id="SDQ44743.1"/>
    </source>
</evidence>
<dbReference type="Proteomes" id="UP000199481">
    <property type="component" value="Unassembled WGS sequence"/>
</dbReference>
<protein>
    <submittedName>
        <fullName evidence="2">ABC-2 type transport system permease protein</fullName>
    </submittedName>
</protein>
<keyword evidence="3" id="KW-1185">Reference proteome</keyword>
<reference evidence="3" key="1">
    <citation type="submission" date="2016-10" db="EMBL/GenBank/DDBJ databases">
        <authorList>
            <person name="Varghese N."/>
            <person name="Submissions S."/>
        </authorList>
    </citation>
    <scope>NUCLEOTIDE SEQUENCE [LARGE SCALE GENOMIC DNA]</scope>
    <source>
        <strain evidence="3">MPL-11</strain>
    </source>
</reference>
<keyword evidence="1" id="KW-0472">Membrane</keyword>
<feature type="transmembrane region" description="Helical" evidence="1">
    <location>
        <begin position="144"/>
        <end position="173"/>
    </location>
</feature>
<keyword evidence="1" id="KW-1133">Transmembrane helix</keyword>
<feature type="transmembrane region" description="Helical" evidence="1">
    <location>
        <begin position="113"/>
        <end position="138"/>
    </location>
</feature>
<gene>
    <name evidence="2" type="ORF">SAMN04487752_2314</name>
</gene>
<accession>A0A1H1AYL5</accession>
<evidence type="ECO:0000313" key="3">
    <source>
        <dbReference type="Proteomes" id="UP000199481"/>
    </source>
</evidence>